<dbReference type="AlphaFoldDB" id="A0A9X1LIJ5"/>
<dbReference type="EMBL" id="JAJBZG010000002">
    <property type="protein sequence ID" value="MCB7481030.1"/>
    <property type="molecule type" value="Genomic_DNA"/>
</dbReference>
<evidence type="ECO:0000259" key="1">
    <source>
        <dbReference type="Pfam" id="PF00582"/>
    </source>
</evidence>
<comment type="caution">
    <text evidence="2">The sequence shown here is derived from an EMBL/GenBank/DDBJ whole genome shotgun (WGS) entry which is preliminary data.</text>
</comment>
<organism evidence="2 3">
    <name type="scientific">Christiangramia sediminis</name>
    <dbReference type="NCBI Taxonomy" id="2881336"/>
    <lineage>
        <taxon>Bacteria</taxon>
        <taxon>Pseudomonadati</taxon>
        <taxon>Bacteroidota</taxon>
        <taxon>Flavobacteriia</taxon>
        <taxon>Flavobacteriales</taxon>
        <taxon>Flavobacteriaceae</taxon>
        <taxon>Christiangramia</taxon>
    </lineage>
</organism>
<dbReference type="Pfam" id="PF00582">
    <property type="entry name" value="Usp"/>
    <property type="match status" value="1"/>
</dbReference>
<dbReference type="CDD" id="cd00293">
    <property type="entry name" value="USP-like"/>
    <property type="match status" value="1"/>
</dbReference>
<dbReference type="Proteomes" id="UP001139414">
    <property type="component" value="Unassembled WGS sequence"/>
</dbReference>
<dbReference type="RefSeq" id="WP_229339594.1">
    <property type="nucleotide sequence ID" value="NZ_JAJBZG010000002.1"/>
</dbReference>
<sequence>MKKKILLPTDFSMNSWNAMNYARTLFKNEECEFYILNAFESKFYTTDSMMVPEPGEKNYEDAKAKSKENLEKELSRLILKEDNKKHIYYTISMYNSVLGAIRELVEQKDIEIIVLSNKGKSNASNTVFGSKTIDVMEKIRNCPVLVVPYNLIFKKPNEIVFPTNFKTPFKRRELNILYEFVRITNSKLRILHINQKKSLSESQLNNKELLEDILEGLDYSFHWMEKIDIQIGLQNFVQTRGSEMITFINKKHAFFSSVFSYPMVKYLGHYSKIPVLVMHDLRN</sequence>
<proteinExistence type="predicted"/>
<dbReference type="SUPFAM" id="SSF52402">
    <property type="entry name" value="Adenine nucleotide alpha hydrolases-like"/>
    <property type="match status" value="2"/>
</dbReference>
<protein>
    <submittedName>
        <fullName evidence="2">Universal stress protein</fullName>
    </submittedName>
</protein>
<keyword evidence="3" id="KW-1185">Reference proteome</keyword>
<dbReference type="InterPro" id="IPR006016">
    <property type="entry name" value="UspA"/>
</dbReference>
<gene>
    <name evidence="2" type="ORF">LGQ90_07125</name>
</gene>
<evidence type="ECO:0000313" key="3">
    <source>
        <dbReference type="Proteomes" id="UP001139414"/>
    </source>
</evidence>
<name>A0A9X1LIJ5_9FLAO</name>
<dbReference type="Gene3D" id="3.40.50.12370">
    <property type="match status" value="1"/>
</dbReference>
<accession>A0A9X1LIJ5</accession>
<evidence type="ECO:0000313" key="2">
    <source>
        <dbReference type="EMBL" id="MCB7481030.1"/>
    </source>
</evidence>
<reference evidence="2" key="1">
    <citation type="submission" date="2021-10" db="EMBL/GenBank/DDBJ databases">
        <title>Gramella sp. ASW11-100T, isolated from marine sediment.</title>
        <authorList>
            <person name="Xia C."/>
        </authorList>
    </citation>
    <scope>NUCLEOTIDE SEQUENCE</scope>
    <source>
        <strain evidence="2">ASW11-100</strain>
    </source>
</reference>
<feature type="domain" description="UspA" evidence="1">
    <location>
        <begin position="2"/>
        <end position="148"/>
    </location>
</feature>